<protein>
    <submittedName>
        <fullName evidence="1">Uncharacterized protein</fullName>
    </submittedName>
</protein>
<proteinExistence type="predicted"/>
<evidence type="ECO:0000313" key="2">
    <source>
        <dbReference type="Proteomes" id="UP000256503"/>
    </source>
</evidence>
<dbReference type="GeneID" id="49611837"/>
<gene>
    <name evidence="1" type="ORF">DVB73_00265</name>
</gene>
<dbReference type="Proteomes" id="UP000256503">
    <property type="component" value="Chromosome"/>
</dbReference>
<reference evidence="1 2" key="1">
    <citation type="submission" date="2018-07" db="EMBL/GenBank/DDBJ databases">
        <title>Complete genome sequence of a Pseudomonas plecoglossicida strain pathogenic to the marine fish, Larimichthys crocea.</title>
        <authorList>
            <person name="Tao Z."/>
        </authorList>
    </citation>
    <scope>NUCLEOTIDE SEQUENCE [LARGE SCALE GENOMIC DNA]</scope>
    <source>
        <strain evidence="1 2">XSDHY-P</strain>
    </source>
</reference>
<sequence length="405" mass="45593">MSDLESKLQHLTPEQVEVLYREYLGGERIALLIERYAIDVAPNSLIKTFPPVPCPALACPYCQAILFERRKSKSAHSWNDNMAFCKTCAHRHYYPGRSRWPRACTCPPCQNAREQARQEQAVDQRKRIRTHWSLAKRKPLVLHRLSFTRKLQLLAMLDVRMDVQHNCLAPGGQSTLDARVSPSSAMDAAILQALHEESILLVDPGSPLNAFSDDLTPKAWRDKVRWVANVSLDGQQRAGLADLYRLLHKELSGGPLPQWRAQIVAVIQALSTEEVCAYMADRCAEHGLPFEARKKTAEIATQLLQAHPVRHVWSLGNSALRGALSYMARANVTRRHASNTIPASMLAMGERALRQQWQFNPSGYDNHPPRSSLNHLLFDVLLQQADHGLERCIDDYVAELPGGPD</sequence>
<dbReference type="RefSeq" id="WP_016393666.1">
    <property type="nucleotide sequence ID" value="NZ_BSOM01000002.1"/>
</dbReference>
<dbReference type="EMBL" id="CP031146">
    <property type="protein sequence ID" value="AXM94376.1"/>
    <property type="molecule type" value="Genomic_DNA"/>
</dbReference>
<accession>A0AAD0VS26</accession>
<dbReference type="AlphaFoldDB" id="A0AAD0VS26"/>
<name>A0AAD0VS26_PSEDL</name>
<evidence type="ECO:0000313" key="1">
    <source>
        <dbReference type="EMBL" id="AXM94376.1"/>
    </source>
</evidence>
<organism evidence="1 2">
    <name type="scientific">Pseudomonas plecoglossicida</name>
    <dbReference type="NCBI Taxonomy" id="70775"/>
    <lineage>
        <taxon>Bacteria</taxon>
        <taxon>Pseudomonadati</taxon>
        <taxon>Pseudomonadota</taxon>
        <taxon>Gammaproteobacteria</taxon>
        <taxon>Pseudomonadales</taxon>
        <taxon>Pseudomonadaceae</taxon>
        <taxon>Pseudomonas</taxon>
    </lineage>
</organism>